<dbReference type="Proteomes" id="UP000188532">
    <property type="component" value="Unassembled WGS sequence"/>
</dbReference>
<reference evidence="2 3" key="1">
    <citation type="submission" date="2017-02" db="EMBL/GenBank/DDBJ databases">
        <title>Complete genome sequences of Mycobacterium kansasii strains isolated from rhesus macaques.</title>
        <authorList>
            <person name="Panda A."/>
            <person name="Nagaraj S."/>
            <person name="Zhao X."/>
            <person name="Tettelin H."/>
            <person name="Detolla L.J."/>
        </authorList>
    </citation>
    <scope>NUCLEOTIDE SEQUENCE [LARGE SCALE GENOMIC DNA]</scope>
    <source>
        <strain evidence="2 3">11-3469</strain>
    </source>
</reference>
<protein>
    <submittedName>
        <fullName evidence="2">Uncharacterized protein</fullName>
    </submittedName>
</protein>
<feature type="region of interest" description="Disordered" evidence="1">
    <location>
        <begin position="1"/>
        <end position="21"/>
    </location>
</feature>
<dbReference type="EMBL" id="MVBN01000011">
    <property type="protein sequence ID" value="OOK65400.1"/>
    <property type="molecule type" value="Genomic_DNA"/>
</dbReference>
<comment type="caution">
    <text evidence="2">The sequence shown here is derived from an EMBL/GenBank/DDBJ whole genome shotgun (WGS) entry which is preliminary data.</text>
</comment>
<gene>
    <name evidence="2" type="ORF">BZL29_7690</name>
</gene>
<accession>A0A1V3WEL3</accession>
<evidence type="ECO:0000256" key="1">
    <source>
        <dbReference type="SAM" id="MobiDB-lite"/>
    </source>
</evidence>
<sequence>MGSFWIEGDDDSGSSWSSRWGSVTDAQADQISAIIESVVGQPDSAC</sequence>
<organism evidence="2 3">
    <name type="scientific">Mycobacterium kansasii</name>
    <dbReference type="NCBI Taxonomy" id="1768"/>
    <lineage>
        <taxon>Bacteria</taxon>
        <taxon>Bacillati</taxon>
        <taxon>Actinomycetota</taxon>
        <taxon>Actinomycetes</taxon>
        <taxon>Mycobacteriales</taxon>
        <taxon>Mycobacteriaceae</taxon>
        <taxon>Mycobacterium</taxon>
    </lineage>
</organism>
<name>A0A1V3WEL3_MYCKA</name>
<evidence type="ECO:0000313" key="2">
    <source>
        <dbReference type="EMBL" id="OOK65400.1"/>
    </source>
</evidence>
<dbReference type="AlphaFoldDB" id="A0A1V3WEL3"/>
<evidence type="ECO:0000313" key="3">
    <source>
        <dbReference type="Proteomes" id="UP000188532"/>
    </source>
</evidence>
<proteinExistence type="predicted"/>